<reference evidence="3 4" key="1">
    <citation type="submission" date="2015-01" db="EMBL/GenBank/DDBJ databases">
        <title>The Genome Sequence of Exophiala spinifera CBS89968.</title>
        <authorList>
            <consortium name="The Broad Institute Genomics Platform"/>
            <person name="Cuomo C."/>
            <person name="de Hoog S."/>
            <person name="Gorbushina A."/>
            <person name="Stielow B."/>
            <person name="Teixiera M."/>
            <person name="Abouelleil A."/>
            <person name="Chapman S.B."/>
            <person name="Priest M."/>
            <person name="Young S.K."/>
            <person name="Wortman J."/>
            <person name="Nusbaum C."/>
            <person name="Birren B."/>
        </authorList>
    </citation>
    <scope>NUCLEOTIDE SEQUENCE [LARGE SCALE GENOMIC DNA]</scope>
    <source>
        <strain evidence="3 4">CBS 89968</strain>
    </source>
</reference>
<keyword evidence="1" id="KW-0175">Coiled coil</keyword>
<organism evidence="3 4">
    <name type="scientific">Exophiala spinifera</name>
    <dbReference type="NCBI Taxonomy" id="91928"/>
    <lineage>
        <taxon>Eukaryota</taxon>
        <taxon>Fungi</taxon>
        <taxon>Dikarya</taxon>
        <taxon>Ascomycota</taxon>
        <taxon>Pezizomycotina</taxon>
        <taxon>Eurotiomycetes</taxon>
        <taxon>Chaetothyriomycetidae</taxon>
        <taxon>Chaetothyriales</taxon>
        <taxon>Herpotrichiellaceae</taxon>
        <taxon>Exophiala</taxon>
    </lineage>
</organism>
<feature type="coiled-coil region" evidence="1">
    <location>
        <begin position="41"/>
        <end position="94"/>
    </location>
</feature>
<dbReference type="CDD" id="cd14688">
    <property type="entry name" value="bZIP_YAP"/>
    <property type="match status" value="1"/>
</dbReference>
<name>A0A0D2BNG7_9EURO</name>
<dbReference type="HOGENOM" id="CLU_028818_2_1_1"/>
<dbReference type="RefSeq" id="XP_016232895.1">
    <property type="nucleotide sequence ID" value="XM_016384272.1"/>
</dbReference>
<sequence length="542" mass="61991">MAENSYARQGPRLRAQEFESAAAARRARKREQDKLSQRLARERTKNRIAHLESVIADLQQKNSNDKFMNIWRERDQLLADRKTLEQTLNTIEKALQVRKEGPKTGLGAVREGMGAPDPSLPRSLEEYIHIVPASERVRTDGSEVRKFHDKLGDAPLSRSEMHKESHHDQDSHISSSSPASQTMNLVPPTLATPPSWEHGQASKHKDPIIPFMAGDICDCSSASILSAPQAQPLNLWRFANEVLSEQVEYCHQANRRDHELEHDIPVRAVLQGWDAAQRRAGGHLPASWQKLRRIDETLFSSCGKPERLAILRIMHSLHQYHQIQTSERQALVPQWYLARPSQSVAHSYAIDYFAWCVLSQILSQQRMTSSEVLIQSSSFHHRPGLRERFVFHQHKYCSNRFWSRFCSDLHILWPFEFRDCYTCNTATGEYKVSYAFDQRIRDIRSWTMSADMFLVWPEFLSDIPVYNSLLPSISTSPSDQAVFPGHYWDSATAGMFDPTDQSGDTDAVHGDLIELNHLQDQSLLTPDRPLALCLDESDVVTF</sequence>
<feature type="compositionally biased region" description="Basic and acidic residues" evidence="2">
    <location>
        <begin position="30"/>
        <end position="41"/>
    </location>
</feature>
<keyword evidence="4" id="KW-1185">Reference proteome</keyword>
<dbReference type="AlphaFoldDB" id="A0A0D2BNG7"/>
<dbReference type="Proteomes" id="UP000053328">
    <property type="component" value="Unassembled WGS sequence"/>
</dbReference>
<dbReference type="PANTHER" id="PTHR37012">
    <property type="entry name" value="B-ZIP TRANSCRIPTION FACTOR (EUROFUNG)-RELATED"/>
    <property type="match status" value="1"/>
</dbReference>
<protein>
    <recommendedName>
        <fullName evidence="5">BZIP domain-containing protein</fullName>
    </recommendedName>
</protein>
<feature type="compositionally biased region" description="Low complexity" evidence="2">
    <location>
        <begin position="172"/>
        <end position="181"/>
    </location>
</feature>
<evidence type="ECO:0000256" key="2">
    <source>
        <dbReference type="SAM" id="MobiDB-lite"/>
    </source>
</evidence>
<proteinExistence type="predicted"/>
<dbReference type="PANTHER" id="PTHR37012:SF7">
    <property type="entry name" value="B-ZIP TRANSCRIPTION FACTOR (EUROFUNG)-RELATED"/>
    <property type="match status" value="1"/>
</dbReference>
<dbReference type="VEuPathDB" id="FungiDB:PV08_09957"/>
<feature type="region of interest" description="Disordered" evidence="2">
    <location>
        <begin position="151"/>
        <end position="202"/>
    </location>
</feature>
<dbReference type="OrthoDB" id="5086080at2759"/>
<evidence type="ECO:0008006" key="5">
    <source>
        <dbReference type="Google" id="ProtNLM"/>
    </source>
</evidence>
<dbReference type="GeneID" id="27337040"/>
<gene>
    <name evidence="3" type="ORF">PV08_09957</name>
</gene>
<evidence type="ECO:0000313" key="4">
    <source>
        <dbReference type="Proteomes" id="UP000053328"/>
    </source>
</evidence>
<evidence type="ECO:0000256" key="1">
    <source>
        <dbReference type="SAM" id="Coils"/>
    </source>
</evidence>
<evidence type="ECO:0000313" key="3">
    <source>
        <dbReference type="EMBL" id="KIW12679.1"/>
    </source>
</evidence>
<accession>A0A0D2BNG7</accession>
<feature type="compositionally biased region" description="Basic and acidic residues" evidence="2">
    <location>
        <begin position="159"/>
        <end position="171"/>
    </location>
</feature>
<dbReference type="EMBL" id="KN847498">
    <property type="protein sequence ID" value="KIW12679.1"/>
    <property type="molecule type" value="Genomic_DNA"/>
</dbReference>
<feature type="region of interest" description="Disordered" evidence="2">
    <location>
        <begin position="1"/>
        <end position="41"/>
    </location>
</feature>